<dbReference type="EMBL" id="PUIV01000029">
    <property type="protein sequence ID" value="PWB93075.1"/>
    <property type="molecule type" value="Genomic_DNA"/>
</dbReference>
<organism evidence="2 3">
    <name type="scientific">Methylosinus sporium</name>
    <dbReference type="NCBI Taxonomy" id="428"/>
    <lineage>
        <taxon>Bacteria</taxon>
        <taxon>Pseudomonadati</taxon>
        <taxon>Pseudomonadota</taxon>
        <taxon>Alphaproteobacteria</taxon>
        <taxon>Hyphomicrobiales</taxon>
        <taxon>Methylocystaceae</taxon>
        <taxon>Methylosinus</taxon>
    </lineage>
</organism>
<evidence type="ECO:0000313" key="2">
    <source>
        <dbReference type="EMBL" id="PWB93075.1"/>
    </source>
</evidence>
<dbReference type="InterPro" id="IPR036237">
    <property type="entry name" value="Xyl_isomerase-like_sf"/>
</dbReference>
<name>A0A2U1SNA2_METSR</name>
<evidence type="ECO:0000256" key="1">
    <source>
        <dbReference type="HAMAP-Rule" id="MF_00697"/>
    </source>
</evidence>
<dbReference type="PANTHER" id="PTHR42194:SF1">
    <property type="entry name" value="UPF0276 PROTEIN HI_1600"/>
    <property type="match status" value="1"/>
</dbReference>
<dbReference type="SUPFAM" id="SSF51658">
    <property type="entry name" value="Xylose isomerase-like"/>
    <property type="match status" value="1"/>
</dbReference>
<sequence length="289" mass="31845">MDEIASTFSSLLPARAGVGFKPAHFDAILADPSSIGFFEIHAENYMGAGGPPHRSLGRLRQDHPLSIHGVGLSIGSSEPIDKRQLERLRGLCDRYEPASVSEHLAWSTYGGVYFNDLLPLPYDRDTLKRVIEKVDAVQSFLGRQILLENPATYLSFAQSEISEPEFLDEIAVRSGCGLLLDVENIYVTATNKGFDAAEQLSRFAFAHVREIHLAGHFETRDAAGERFLLDAHCAPVVEAVWALYEQTLSRTGPVATLIEWDNETPEWAALSHEAQRAQSALDGVSRRAA</sequence>
<dbReference type="Gene3D" id="3.20.20.150">
    <property type="entry name" value="Divalent-metal-dependent TIM barrel enzymes"/>
    <property type="match status" value="1"/>
</dbReference>
<evidence type="ECO:0000313" key="3">
    <source>
        <dbReference type="Proteomes" id="UP000245137"/>
    </source>
</evidence>
<keyword evidence="3" id="KW-1185">Reference proteome</keyword>
<dbReference type="Proteomes" id="UP000245137">
    <property type="component" value="Unassembled WGS sequence"/>
</dbReference>
<dbReference type="NCBIfam" id="NF003818">
    <property type="entry name" value="PRK05409.1"/>
    <property type="match status" value="1"/>
</dbReference>
<comment type="caution">
    <text evidence="2">The sequence shown here is derived from an EMBL/GenBank/DDBJ whole genome shotgun (WGS) entry which is preliminary data.</text>
</comment>
<dbReference type="OrthoDB" id="9763101at2"/>
<accession>A0A2U1SNA2</accession>
<protein>
    <recommendedName>
        <fullName evidence="1">UPF0276 protein C5689_15050</fullName>
    </recommendedName>
</protein>
<comment type="similarity">
    <text evidence="1">Belongs to the UPF0276 family.</text>
</comment>
<dbReference type="RefSeq" id="WP_108918069.1">
    <property type="nucleotide sequence ID" value="NZ_BGJY01000008.1"/>
</dbReference>
<reference evidence="2 3" key="1">
    <citation type="journal article" date="2018" name="Appl. Microbiol. Biotechnol.">
        <title>Co-cultivation of the strictly anaerobic methanogen Methanosarcina barkeri with aerobic methanotrophs in an oxygen-limited membrane bioreactor.</title>
        <authorList>
            <person name="In 't Zandt M.H."/>
            <person name="van den Bosch T.J.M."/>
            <person name="Rijkers R."/>
            <person name="van Kessel M.A.H.J."/>
            <person name="Jetten M.S.M."/>
            <person name="Welte C.U."/>
        </authorList>
    </citation>
    <scope>NUCLEOTIDE SEQUENCE [LARGE SCALE GENOMIC DNA]</scope>
    <source>
        <strain evidence="2 3">DSM 17706</strain>
    </source>
</reference>
<dbReference type="AlphaFoldDB" id="A0A2U1SNA2"/>
<gene>
    <name evidence="2" type="ORF">C5689_15050</name>
</gene>
<dbReference type="Pfam" id="PF05114">
    <property type="entry name" value="MbnB_TglH_ChrH"/>
    <property type="match status" value="1"/>
</dbReference>
<dbReference type="PANTHER" id="PTHR42194">
    <property type="entry name" value="UPF0276 PROTEIN HI_1600"/>
    <property type="match status" value="1"/>
</dbReference>
<dbReference type="InterPro" id="IPR007801">
    <property type="entry name" value="MbnB/TglH/ChrH"/>
</dbReference>
<proteinExistence type="inferred from homology"/>
<dbReference type="HAMAP" id="MF_00697">
    <property type="entry name" value="UPF0276"/>
    <property type="match status" value="1"/>
</dbReference>